<dbReference type="FunFam" id="2.60.110.10:FF:000004">
    <property type="entry name" value="THAUMATIN-LIKE PROTEIN 1"/>
    <property type="match status" value="1"/>
</dbReference>
<feature type="disulfide bond" evidence="1">
    <location>
        <begin position="182"/>
        <end position="191"/>
    </location>
</feature>
<dbReference type="SMART" id="SM00205">
    <property type="entry name" value="THN"/>
    <property type="match status" value="1"/>
</dbReference>
<dbReference type="Pfam" id="PF00314">
    <property type="entry name" value="Thaumatin"/>
    <property type="match status" value="1"/>
</dbReference>
<dbReference type="AlphaFoldDB" id="Q5I208"/>
<dbReference type="InterPro" id="IPR001938">
    <property type="entry name" value="Thaumatin"/>
</dbReference>
<reference evidence="3" key="1">
    <citation type="submission" date="2004-12" db="EMBL/GenBank/DDBJ databases">
        <title>Phylogenetic and Structural Relationships of PR-5 Gene Family Reveals an Ancient Multigene Family Conserved in Plants and Select Animal Taxa.</title>
        <authorList>
            <person name="Shatters R.G. Jr"/>
            <person name="Boykin L.M."/>
            <person name="Lapointe S.L."/>
            <person name="Hunter W.B."/>
            <person name="Weathersbee A.A. III."/>
        </authorList>
    </citation>
    <scope>NUCLEOTIDE SEQUENCE</scope>
</reference>
<feature type="disulfide bond" evidence="1">
    <location>
        <begin position="155"/>
        <end position="219"/>
    </location>
</feature>
<feature type="disulfide bond" evidence="1">
    <location>
        <begin position="163"/>
        <end position="178"/>
    </location>
</feature>
<protein>
    <submittedName>
        <fullName evidence="3">PR-5-like protein</fullName>
    </submittedName>
</protein>
<dbReference type="EMBL" id="AY863028">
    <property type="protein sequence ID" value="AAW56443.1"/>
    <property type="molecule type" value="mRNA"/>
</dbReference>
<evidence type="ECO:0000256" key="2">
    <source>
        <dbReference type="SAM" id="SignalP"/>
    </source>
</evidence>
<dbReference type="CDD" id="cd09218">
    <property type="entry name" value="TLP-PA"/>
    <property type="match status" value="1"/>
</dbReference>
<dbReference type="PANTHER" id="PTHR31048">
    <property type="entry name" value="OS03G0233200 PROTEIN"/>
    <property type="match status" value="1"/>
</dbReference>
<feature type="disulfide bond" evidence="1">
    <location>
        <begin position="192"/>
        <end position="202"/>
    </location>
</feature>
<feature type="disulfide bond" evidence="1">
    <location>
        <begin position="79"/>
        <end position="86"/>
    </location>
</feature>
<name>Q5I208_DIAAB</name>
<evidence type="ECO:0000256" key="1">
    <source>
        <dbReference type="PIRSR" id="PIRSR002703-1"/>
    </source>
</evidence>
<dbReference type="InterPro" id="IPR037176">
    <property type="entry name" value="Osmotin/thaumatin-like_sf"/>
</dbReference>
<organism evidence="3">
    <name type="scientific">Diaprepes abbreviatus</name>
    <name type="common">Citrus root weevil</name>
    <name type="synonym">Curculio abbreviatus</name>
    <dbReference type="NCBI Taxonomy" id="13040"/>
    <lineage>
        <taxon>Eukaryota</taxon>
        <taxon>Metazoa</taxon>
        <taxon>Ecdysozoa</taxon>
        <taxon>Arthropoda</taxon>
        <taxon>Hexapoda</taxon>
        <taxon>Insecta</taxon>
        <taxon>Pterygota</taxon>
        <taxon>Neoptera</taxon>
        <taxon>Endopterygota</taxon>
        <taxon>Coleoptera</taxon>
        <taxon>Polyphaga</taxon>
        <taxon>Cucujiformia</taxon>
        <taxon>Curculionidae</taxon>
        <taxon>Entiminae</taxon>
        <taxon>Eustylini</taxon>
        <taxon>Diaprepes</taxon>
    </lineage>
</organism>
<dbReference type="PRINTS" id="PR00347">
    <property type="entry name" value="THAUMATIN"/>
</dbReference>
<keyword evidence="2" id="KW-0732">Signal</keyword>
<dbReference type="PROSITE" id="PS51367">
    <property type="entry name" value="THAUMATIN_2"/>
    <property type="match status" value="1"/>
</dbReference>
<feature type="signal peptide" evidence="2">
    <location>
        <begin position="1"/>
        <end position="21"/>
    </location>
</feature>
<dbReference type="Gene3D" id="2.60.110.10">
    <property type="entry name" value="Thaumatin"/>
    <property type="match status" value="1"/>
</dbReference>
<accession>Q5I208</accession>
<gene>
    <name evidence="3" type="primary">pr-5L-3</name>
</gene>
<evidence type="ECO:0000313" key="3">
    <source>
        <dbReference type="EMBL" id="AAW56443.1"/>
    </source>
</evidence>
<dbReference type="SUPFAM" id="SSF49870">
    <property type="entry name" value="Osmotin, thaumatin-like protein"/>
    <property type="match status" value="1"/>
</dbReference>
<feature type="disulfide bond" evidence="1">
    <location>
        <begin position="150"/>
        <end position="236"/>
    </location>
</feature>
<keyword evidence="1" id="KW-1015">Disulfide bond</keyword>
<feature type="disulfide bond" evidence="1">
    <location>
        <begin position="91"/>
        <end position="97"/>
    </location>
</feature>
<dbReference type="PIRSF" id="PIRSF002703">
    <property type="entry name" value="Thaumatin"/>
    <property type="match status" value="1"/>
</dbReference>
<feature type="chain" id="PRO_5004257353" evidence="2">
    <location>
        <begin position="22"/>
        <end position="247"/>
    </location>
</feature>
<sequence>MKMTTKNLFTVLVLMVVYAKANVIFEIINREPGPVWVGIQGNPGHPHLNGGGFVLNQGQVVTVSAPDNWAGRFWPRTWCDWNSKHCLTGDCGNKLECNGAGGVPPVTLVEITLKGWQGLDYYDISLVDGFNIRAFIEPVGGRGDGGQYSCTRINCMSDIDSKCPEELRVKHNGLTIACNSACNKFNTDQYCCRGAYNKPETCKSSTWPVNYPAFFKRECPDAYSYAYDDHKSTFTCRAGHYKIQFGA</sequence>
<proteinExistence type="evidence at transcript level"/>